<keyword evidence="4 9" id="KW-0812">Transmembrane</keyword>
<keyword evidence="2 9" id="KW-1003">Cell membrane</keyword>
<feature type="transmembrane region" description="Helical" evidence="9">
    <location>
        <begin position="133"/>
        <end position="155"/>
    </location>
</feature>
<keyword evidence="3 9" id="KW-0808">Transferase</keyword>
<organism evidence="10 11">
    <name type="scientific">Pseudoalteromonas rhizosphaerae</name>
    <dbReference type="NCBI Taxonomy" id="2518973"/>
    <lineage>
        <taxon>Bacteria</taxon>
        <taxon>Pseudomonadati</taxon>
        <taxon>Pseudomonadota</taxon>
        <taxon>Gammaproteobacteria</taxon>
        <taxon>Alteromonadales</taxon>
        <taxon>Pseudoalteromonadaceae</taxon>
        <taxon>Pseudoalteromonas</taxon>
    </lineage>
</organism>
<keyword evidence="6 9" id="KW-0350">Heme biosynthesis</keyword>
<gene>
    <name evidence="9 10" type="primary">cyoE</name>
    <name evidence="10" type="ORF">ACI2JU_16265</name>
</gene>
<dbReference type="GO" id="GO:0008495">
    <property type="term" value="F:protoheme IX farnesyltransferase activity"/>
    <property type="evidence" value="ECO:0007669"/>
    <property type="project" value="UniProtKB-EC"/>
</dbReference>
<comment type="catalytic activity">
    <reaction evidence="8 9">
        <text>heme b + (2E,6E)-farnesyl diphosphate + H2O = Fe(II)-heme o + diphosphate</text>
        <dbReference type="Rhea" id="RHEA:28070"/>
        <dbReference type="ChEBI" id="CHEBI:15377"/>
        <dbReference type="ChEBI" id="CHEBI:33019"/>
        <dbReference type="ChEBI" id="CHEBI:60344"/>
        <dbReference type="ChEBI" id="CHEBI:60530"/>
        <dbReference type="ChEBI" id="CHEBI:175763"/>
        <dbReference type="EC" id="2.5.1.141"/>
    </reaction>
</comment>
<dbReference type="Pfam" id="PF01040">
    <property type="entry name" value="UbiA"/>
    <property type="match status" value="1"/>
</dbReference>
<comment type="caution">
    <text evidence="10">The sequence shown here is derived from an EMBL/GenBank/DDBJ whole genome shotgun (WGS) entry which is preliminary data.</text>
</comment>
<keyword evidence="5 9" id="KW-1133">Transmembrane helix</keyword>
<feature type="transmembrane region" description="Helical" evidence="9">
    <location>
        <begin position="260"/>
        <end position="281"/>
    </location>
</feature>
<dbReference type="NCBIfam" id="NF003348">
    <property type="entry name" value="PRK04375.1-1"/>
    <property type="match status" value="1"/>
</dbReference>
<feature type="transmembrane region" description="Helical" evidence="9">
    <location>
        <begin position="161"/>
        <end position="182"/>
    </location>
</feature>
<evidence type="ECO:0000256" key="8">
    <source>
        <dbReference type="ARBA" id="ARBA00047690"/>
    </source>
</evidence>
<dbReference type="HAMAP" id="MF_00154">
    <property type="entry name" value="CyoE_CtaB"/>
    <property type="match status" value="1"/>
</dbReference>
<feature type="transmembrane region" description="Helical" evidence="9">
    <location>
        <begin position="208"/>
        <end position="224"/>
    </location>
</feature>
<comment type="pathway">
    <text evidence="9">Porphyrin-containing compound metabolism; heme O biosynthesis; heme O from protoheme: step 1/1.</text>
</comment>
<feature type="transmembrane region" description="Helical" evidence="9">
    <location>
        <begin position="230"/>
        <end position="248"/>
    </location>
</feature>
<comment type="subcellular location">
    <subcellularLocation>
        <location evidence="9">Cell membrane</location>
        <topology evidence="9">Multi-pass membrane protein</topology>
    </subcellularLocation>
    <subcellularLocation>
        <location evidence="1">Membrane</location>
        <topology evidence="1">Multi-pass membrane protein</topology>
    </subcellularLocation>
</comment>
<dbReference type="PANTHER" id="PTHR43448">
    <property type="entry name" value="PROTOHEME IX FARNESYLTRANSFERASE, MITOCHONDRIAL"/>
    <property type="match status" value="1"/>
</dbReference>
<dbReference type="Gene3D" id="1.10.357.140">
    <property type="entry name" value="UbiA prenyltransferase"/>
    <property type="match status" value="1"/>
</dbReference>
<dbReference type="InterPro" id="IPR044878">
    <property type="entry name" value="UbiA_sf"/>
</dbReference>
<evidence type="ECO:0000313" key="10">
    <source>
        <dbReference type="EMBL" id="MFK3865413.1"/>
    </source>
</evidence>
<keyword evidence="7 9" id="KW-0472">Membrane</keyword>
<feature type="transmembrane region" description="Helical" evidence="9">
    <location>
        <begin position="12"/>
        <end position="29"/>
    </location>
</feature>
<name>A0ABW8L038_9GAMM</name>
<feature type="transmembrane region" description="Helical" evidence="9">
    <location>
        <begin position="80"/>
        <end position="100"/>
    </location>
</feature>
<protein>
    <recommendedName>
        <fullName evidence="9">Protoheme IX farnesyltransferase</fullName>
        <ecNumber evidence="9">2.5.1.141</ecNumber>
    </recommendedName>
    <alternativeName>
        <fullName evidence="9">Heme B farnesyltransferase</fullName>
    </alternativeName>
    <alternativeName>
        <fullName evidence="9">Heme O synthase</fullName>
    </alternativeName>
</protein>
<comment type="similarity">
    <text evidence="9">Belongs to the UbiA prenyltransferase family. Protoheme IX farnesyltransferase subfamily.</text>
</comment>
<evidence type="ECO:0000256" key="1">
    <source>
        <dbReference type="ARBA" id="ARBA00004141"/>
    </source>
</evidence>
<evidence type="ECO:0000313" key="11">
    <source>
        <dbReference type="Proteomes" id="UP001620262"/>
    </source>
</evidence>
<proteinExistence type="inferred from homology"/>
<sequence>MFRRYLKVTKPGIIMGNLISVAGGFLLASRGDIDGWLMLATLVGLSLVVASGCVINNVIDRDIDIRMARTRTRVTVTGEMSATTALLHGTVLGLLGFALLMVFTNWIAVFFAVFGYVIYVGVYSLYMKRRSVYGTFIGSLSGAVPPVVGYCAVSAQFDVGALILLVMFSLWQMPHSYAIAIFRYKDYQAARIPVLPVAQGIDKAKHHIVLYIAVYALVVMLLTIGGYTGMAFLAVACTTSFWWLLMALRGYRRNIDISGWARQVFAFSIVNITALSIAMAVDYQSLTPQLLAIYPNCL</sequence>
<feature type="transmembrane region" description="Helical" evidence="9">
    <location>
        <begin position="106"/>
        <end position="126"/>
    </location>
</feature>
<dbReference type="EC" id="2.5.1.141" evidence="9"/>
<reference evidence="10 11" key="1">
    <citation type="submission" date="2024-11" db="EMBL/GenBank/DDBJ databases">
        <title>The Natural Products Discovery Center: Release of the First 8490 Sequenced Strains for Exploring Actinobacteria Biosynthetic Diversity.</title>
        <authorList>
            <person name="Kalkreuter E."/>
            <person name="Kautsar S.A."/>
            <person name="Yang D."/>
            <person name="Bader C.D."/>
            <person name="Teijaro C.N."/>
            <person name="Fluegel L."/>
            <person name="Davis C.M."/>
            <person name="Simpson J.R."/>
            <person name="Lauterbach L."/>
            <person name="Steele A.D."/>
            <person name="Gui C."/>
            <person name="Meng S."/>
            <person name="Li G."/>
            <person name="Viehrig K."/>
            <person name="Ye F."/>
            <person name="Su P."/>
            <person name="Kiefer A.F."/>
            <person name="Nichols A."/>
            <person name="Cepeda A.J."/>
            <person name="Yan W."/>
            <person name="Fan B."/>
            <person name="Jiang Y."/>
            <person name="Adhikari A."/>
            <person name="Zheng C.-J."/>
            <person name="Schuster L."/>
            <person name="Cowan T.M."/>
            <person name="Smanski M.J."/>
            <person name="Chevrette M.G."/>
            <person name="De Carvalho L.P.S."/>
            <person name="Shen B."/>
        </authorList>
    </citation>
    <scope>NUCLEOTIDE SEQUENCE [LARGE SCALE GENOMIC DNA]</scope>
    <source>
        <strain evidence="10 11">NPDC078403</strain>
    </source>
</reference>
<evidence type="ECO:0000256" key="5">
    <source>
        <dbReference type="ARBA" id="ARBA00022989"/>
    </source>
</evidence>
<dbReference type="InterPro" id="IPR000537">
    <property type="entry name" value="UbiA_prenyltransferase"/>
</dbReference>
<evidence type="ECO:0000256" key="3">
    <source>
        <dbReference type="ARBA" id="ARBA00022679"/>
    </source>
</evidence>
<dbReference type="InterPro" id="IPR030470">
    <property type="entry name" value="UbiA_prenylTrfase_CS"/>
</dbReference>
<comment type="miscellaneous">
    <text evidence="9">Carbon 2 of the heme B porphyrin ring is defined according to the Fischer nomenclature.</text>
</comment>
<evidence type="ECO:0000256" key="9">
    <source>
        <dbReference type="HAMAP-Rule" id="MF_00154"/>
    </source>
</evidence>
<evidence type="ECO:0000256" key="7">
    <source>
        <dbReference type="ARBA" id="ARBA00023136"/>
    </source>
</evidence>
<dbReference type="RefSeq" id="WP_182719108.1">
    <property type="nucleotide sequence ID" value="NZ_JBJDOT010000024.1"/>
</dbReference>
<keyword evidence="11" id="KW-1185">Reference proteome</keyword>
<dbReference type="CDD" id="cd13957">
    <property type="entry name" value="PT_UbiA_Cox10"/>
    <property type="match status" value="1"/>
</dbReference>
<dbReference type="EMBL" id="JBJDOT010000024">
    <property type="protein sequence ID" value="MFK3865413.1"/>
    <property type="molecule type" value="Genomic_DNA"/>
</dbReference>
<dbReference type="Proteomes" id="UP001620262">
    <property type="component" value="Unassembled WGS sequence"/>
</dbReference>
<comment type="function">
    <text evidence="9">Converts heme B (protoheme IX) to heme O by substitution of the vinyl group on carbon 2 of heme B porphyrin ring with a hydroxyethyl farnesyl side group.</text>
</comment>
<dbReference type="InterPro" id="IPR006369">
    <property type="entry name" value="Protohaem_IX_farnesylTrfase"/>
</dbReference>
<dbReference type="NCBIfam" id="TIGR01473">
    <property type="entry name" value="cyoE_ctaB"/>
    <property type="match status" value="1"/>
</dbReference>
<accession>A0ABW8L038</accession>
<dbReference type="PANTHER" id="PTHR43448:SF2">
    <property type="entry name" value="PROTOHEME IX FARNESYLTRANSFERASE, MITOCHONDRIAL"/>
    <property type="match status" value="1"/>
</dbReference>
<dbReference type="PROSITE" id="PS00943">
    <property type="entry name" value="UBIA"/>
    <property type="match status" value="1"/>
</dbReference>
<evidence type="ECO:0000256" key="4">
    <source>
        <dbReference type="ARBA" id="ARBA00022692"/>
    </source>
</evidence>
<evidence type="ECO:0000256" key="2">
    <source>
        <dbReference type="ARBA" id="ARBA00022475"/>
    </source>
</evidence>
<feature type="transmembrane region" description="Helical" evidence="9">
    <location>
        <begin position="35"/>
        <end position="59"/>
    </location>
</feature>
<evidence type="ECO:0000256" key="6">
    <source>
        <dbReference type="ARBA" id="ARBA00023133"/>
    </source>
</evidence>